<protein>
    <submittedName>
        <fullName evidence="1">Uncharacterized protein</fullName>
    </submittedName>
</protein>
<gene>
    <name evidence="1" type="ORF">EAS62_37265</name>
</gene>
<accession>A0ABY0DAV7</accession>
<dbReference type="EMBL" id="RDRA01000035">
    <property type="protein sequence ID" value="RXG86495.1"/>
    <property type="molecule type" value="Genomic_DNA"/>
</dbReference>
<keyword evidence="2" id="KW-1185">Reference proteome</keyword>
<evidence type="ECO:0000313" key="1">
    <source>
        <dbReference type="EMBL" id="RXG86495.1"/>
    </source>
</evidence>
<dbReference type="Proteomes" id="UP000289946">
    <property type="component" value="Unassembled WGS sequence"/>
</dbReference>
<organism evidence="1 2">
    <name type="scientific">Bradyrhizobium zhanjiangense</name>
    <dbReference type="NCBI Taxonomy" id="1325107"/>
    <lineage>
        <taxon>Bacteria</taxon>
        <taxon>Pseudomonadati</taxon>
        <taxon>Pseudomonadota</taxon>
        <taxon>Alphaproteobacteria</taxon>
        <taxon>Hyphomicrobiales</taxon>
        <taxon>Nitrobacteraceae</taxon>
        <taxon>Bradyrhizobium</taxon>
    </lineage>
</organism>
<reference evidence="1 2" key="1">
    <citation type="submission" date="2018-10" db="EMBL/GenBank/DDBJ databases">
        <title>Bradyrhizobium sp. nov., isolated from effective nodules of peanut in China.</title>
        <authorList>
            <person name="Li Y."/>
        </authorList>
    </citation>
    <scope>NUCLEOTIDE SEQUENCE [LARGE SCALE GENOMIC DNA]</scope>
    <source>
        <strain evidence="1 2">CCBAU 51781</strain>
    </source>
</reference>
<evidence type="ECO:0000313" key="2">
    <source>
        <dbReference type="Proteomes" id="UP000289946"/>
    </source>
</evidence>
<dbReference type="RefSeq" id="WP_128942737.1">
    <property type="nucleotide sequence ID" value="NZ_RDRA01000035.1"/>
</dbReference>
<proteinExistence type="predicted"/>
<comment type="caution">
    <text evidence="1">The sequence shown here is derived from an EMBL/GenBank/DDBJ whole genome shotgun (WGS) entry which is preliminary data.</text>
</comment>
<sequence length="75" mass="8119">MSDKPNLAGLTTRMCPSACSAEGCVISGKAYCAHPTKGALHQAEMQDHDALNRRDHAKAHLERQATEARIATMRS</sequence>
<name>A0ABY0DAV7_9BRAD</name>